<sequence length="3490" mass="353164">MFERFRSKTRAGSDSRAATGARTPTIRALEPRFVFDGAAAPAAAQAHSDAAATQSHGDAPPGERPEPDGHAAHAEPADARAAAPVAPPTHETATASGRHEIVVIDKGAADLATLLAGMPSSAEIILIDSARDGFDQLADALAGRSGIDAIHILSHGSAGDLHLGTGELTAETIQSRYAADLAVIGNALTATGDLLIYGCDFAAGAVGARAVALLASATGADIAASDDATGATELGGDWNLETHRGAIETGVVLDEAAQRDWHHLLAAADNGRGALLAVSGRAIYSVDIATGKATELTRALDSVGGITLGASLNSLAVDQANGLIYYVDNNSPNAADKNALFAYDFRNDRHIVIESDLSTRGITTGTRGLGGAGAAFSNGVLYLAVENVSGNTDQIYKLTFSGAGQAVASGSTFGNQSNHNYDWGDISIDQAGGQLISVTGNSFARFNLSDGSEVLHDETVTRTEVQTGVDSGGFLYTLGTNITRIDPNTGAAIGSGKAITTDGSTALTGINDAAAWTPPTSTIGGRVFGDANKNGTSDSGENGIRGVTVELVDDVNGNRQVDAGERVLATDTSAADGSYSFTGLLPGQFVVRVTDTEGRLTTATATTATSGALTDTRVGATLAGPDFGYNPAIVLDLDDSAAGTGYATNYTERAAGVAIVDGDASIHDVASTTITSAKAVITNGSGADTLSIEGNLPAGISAAYDAATYTLTLTGSESLATYQTALQQIRFASADHDPATTTRTIAVTVHDGTIDSNTATATIAFTALDDAPVNGIPRAQIVNEDTKLVFSSGNGNALSVSDADARGGNLTTTLSVLHGTVTLGSITGVTVSGNGTGTVSVTGTVAAINDALEGTSYRPDANYNGSETLTFVTDDNGNTGTGGPLRDSDDITITVTAVGDPPLNTFPASQTLAEDTNLVFSSATGNAVRVDDPDGDRLTVTLSADQGLLSLSRVTGLTFTAGVGANDATMTFSGAIADINAALDGLRFAPRADYNGSARISLVTRDPIRAAENFTNGSFENPTIAGGSYAIVSESSVPGWKTDATDHQIEIWSSGYNGVPAYEGNQFAEINANQVAALFQTFDATAGSTITLDFAHRGREGVDTMQVRVMDLGADGIAGTADDRTLFDKSYSDGNTAWGAYRETIGETASGNKLRFEFRSISAAGGSQSVGNFIDGIRIEQGFVTASTVDVTIDPVADIVPDTVTTNEDNAVTFNAVTGTDGGAADNFEDPARAVTAVSQGAHGSVTFRPDGLLTYTPDADFNGTDHFTYTVTSGGTTETATVTVTVRPINDAPVNGLPAAQTTAEDTGLVFSSGNGNAITVSDLDAATGNLTTTLSVAHGTLTLGSRTGVTVTNDGTGTVTLTGTVAAINAALDGTVYRPDADYNGSETLAVVTDDGGNTGTDGAKSDTDTVSISVAAVNDAPVNGVPGPQVVDEDTSLVFSAASGNAITVSDLDAGSGRVTTTLQVQHGTLTLGNTANVTVTGSGSGSISLTGTVAAINAALDGTTYRPDADYNGSETLTVITDDGGNTGAGGAKSDTDTVGLTVNPIGDAPTNAVPAATQTLDEDTPLIFSTGGGNGIRVADADGGTLTVTLSSAQGQLTLPRTTGLTFEQGTGTGDESMRFSGTVADINAALEGLRFDPAADRNGAVQISLVTVDPTGATATSTIGATIIPVADIEPDTVTTDEDTAVTFNAVTGMDGGTADNFEDPARAVTAVSQGAHGSVTFRPDGLLTYTPDADFDGTDRFTYTVTAGGTTETATVTVTMRPINDAPVLDLSATHGYATRYTEGASGVAIVDADVSVSDVDSASMASATAVITNGQAGDTLAVEGPLPAGIVARFDAATYTLTLTGAAANADYQTALSRVRFSSSERDPSTVTRRIDVSVSDGALRSDVATATVDVTAVNDAPLNGVPAGQTTAEDTGLIFSSGNGNAITVADPDAGTGTLTTTFSVAHGTLSLGSRTGVTVANDGTRTVTLTGTVAAINAALDGTVYRPDADYNGNETLTIVTDDGGNTGSGGAKSDTDTLALTVSPVNDAPRAGTLPAVGSLDGDSVAGLDLGRFFSDVEGETLTFGIAGLPTGLTFDSATGSVHGTIDRSASRGGANGDNTVTVTADDGHGGTTRRSFTWRVVDPAPIARNDGALTDARMSALGSVLADNGNGADSDPDGDPLTVAAVNGAAAGVGQAVTGSNGGRFTVRADGSYRFDPGTDFNGLTAGQTRTTHIDYTISDGDGGTATATLTVTVVGLTDAPASLAPGDRAAGDGGTVVLPYGNPSQGPDGAAPSYSATGLPLGLAIDPATGTIRGTIDRAASGPTGLADYQVTVTATDPGGTQTETRFTLRVTNPAPQAIDDGATTPEDRPVVVDVLANDRDPDGDVLAIVATGDAAPRAGHGRVAIADGKLVYTPDADFNGTDTITYAIVDGNGGTSTASVTVIVTPVDDGPRAVTLPDQAGRGGASVVYDIATRFRDPDTDRSASAPSGDGLRFTATGLPPGLSIDPATGLITGSLPVGSAAATDYTVTVTATDAAGASIARSFTWTVSDTATAGPDQATTRAGTPVLVAVTANDSAADGSAVRLVDAPGATSAAHGTVSVDPATGLLTYVPDDGFSGTDTVVYTVETAQGLRATGLLTVTVTPENLRPVAPDTFSARNAVDGESLRVPFGHLVVDPEGARLAYTATGLPPGLTIDPATGEISGTINPDASGSSGQATYVVTLTATDPNGLTVSRKFAWTVTNPAPSASDDVLTTDEDTPVDIDVTGNDHDPDGDPLSVVAGSVTAYHGTVAINRDGSLRYTPDPDFNGTDTIVYTVTDGNDGFATASLAIDVNPVNDAPVFDAASSAIADWSAQDAARVSIPAGSAFRDIDEGDVLTFSANGLPPGLVLDRATGLISGTLAPDASTRVPGGVYAVMLTGTDRSGASATARFTITVGNPAPITLDDAATLDENTHLEGHVLDNDADPDGDAIRVDPKPVAGPLHGRLDLRADGSFTYRPDADFHGEDAFTYAVIDSDGGRSTATVHLTVAFVDSAPKATAAPVTTREDTPVDGRVVANDREDGTLIFSIEAPPASGRVTLRPDGSFTYTPGTDFHGGDGFTVRVSDKAGGFTLVTIPVTVATVNDAPDAHADDLAVSAGEVGRGRVVATDRDGDSLGFHLAGNPANGTVLLAEDGSYSYTPGTGFSGRDRFTVEVSDGSGGIARVTIAVTVGANRDLVPPPGLGLPLPGAQPILHAPAPWPTPALEAGISANGFLLPAVAAIDPLGSIGKVILADGAVVAAVNGVDDLHGTVIDTDRDVVLDMGDRIASLAWERFEGASDSEGPWFSPSPYLGRSLALALSTVDDTVAHRNDLLIEAIRRPDILVINLRNRTPDVASIGTVRIYGPDGTPGPAWIEGDGRGGFWGRPPAGTRLVAIEVDVALRDGRVVRWPMTVDAETGEILATKPARLGAGSKVIETPDLGLRSEAPMFTAQLASLERDGRADFTLIEKALARAH</sequence>
<dbReference type="Gene3D" id="2.60.40.3440">
    <property type="match status" value="4"/>
</dbReference>
<dbReference type="Pfam" id="PF17210">
    <property type="entry name" value="SdrD_B"/>
    <property type="match status" value="1"/>
</dbReference>
<reference evidence="6" key="2">
    <citation type="submission" date="2021-08" db="EMBL/GenBank/DDBJ databases">
        <authorList>
            <person name="Tani A."/>
            <person name="Ola A."/>
            <person name="Ogura Y."/>
            <person name="Katsura K."/>
            <person name="Hayashi T."/>
        </authorList>
    </citation>
    <scope>NUCLEOTIDE SEQUENCE</scope>
    <source>
        <strain evidence="6">DSM 14458</strain>
    </source>
</reference>
<dbReference type="InterPro" id="IPR025592">
    <property type="entry name" value="DUF4347"/>
</dbReference>
<dbReference type="SUPFAM" id="SSF75011">
    <property type="entry name" value="3-carboxy-cis,cis-mucoante lactonizing enzyme"/>
    <property type="match status" value="1"/>
</dbReference>
<feature type="compositionally biased region" description="Basic and acidic residues" evidence="4">
    <location>
        <begin position="61"/>
        <end position="78"/>
    </location>
</feature>
<keyword evidence="2" id="KW-0964">Secreted</keyword>
<evidence type="ECO:0000256" key="4">
    <source>
        <dbReference type="SAM" id="MobiDB-lite"/>
    </source>
</evidence>
<name>A0ABQ4UXU2_9HYPH</name>
<feature type="compositionally biased region" description="Low complexity" evidence="4">
    <location>
        <begin position="38"/>
        <end position="52"/>
    </location>
</feature>
<dbReference type="InterPro" id="IPR006644">
    <property type="entry name" value="Cadg"/>
</dbReference>
<evidence type="ECO:0000313" key="7">
    <source>
        <dbReference type="Proteomes" id="UP001055093"/>
    </source>
</evidence>
<dbReference type="InterPro" id="IPR002126">
    <property type="entry name" value="Cadherin-like_dom"/>
</dbReference>
<dbReference type="InterPro" id="IPR015919">
    <property type="entry name" value="Cadherin-like_sf"/>
</dbReference>
<proteinExistence type="predicted"/>
<keyword evidence="3" id="KW-0732">Signal</keyword>
<feature type="region of interest" description="Disordered" evidence="4">
    <location>
        <begin position="1"/>
        <end position="98"/>
    </location>
</feature>
<accession>A0ABQ4UXU2</accession>
<dbReference type="SUPFAM" id="SSF49313">
    <property type="entry name" value="Cadherin-like"/>
    <property type="match status" value="5"/>
</dbReference>
<evidence type="ECO:0000259" key="5">
    <source>
        <dbReference type="PROSITE" id="PS50268"/>
    </source>
</evidence>
<dbReference type="EMBL" id="BPRE01000013">
    <property type="protein sequence ID" value="GJE77141.1"/>
    <property type="molecule type" value="Genomic_DNA"/>
</dbReference>
<dbReference type="SMART" id="SM00736">
    <property type="entry name" value="CADG"/>
    <property type="match status" value="3"/>
</dbReference>
<dbReference type="Pfam" id="PF14252">
    <property type="entry name" value="DUF4347"/>
    <property type="match status" value="1"/>
</dbReference>
<dbReference type="Proteomes" id="UP001055093">
    <property type="component" value="Unassembled WGS sequence"/>
</dbReference>
<reference evidence="6" key="1">
    <citation type="journal article" date="2021" name="Front. Microbiol.">
        <title>Comprehensive Comparative Genomics and Phenotyping of Methylobacterium Species.</title>
        <authorList>
            <person name="Alessa O."/>
            <person name="Ogura Y."/>
            <person name="Fujitani Y."/>
            <person name="Takami H."/>
            <person name="Hayashi T."/>
            <person name="Sahin N."/>
            <person name="Tani A."/>
        </authorList>
    </citation>
    <scope>NUCLEOTIDE SEQUENCE</scope>
    <source>
        <strain evidence="6">DSM 14458</strain>
    </source>
</reference>
<evidence type="ECO:0000313" key="6">
    <source>
        <dbReference type="EMBL" id="GJE77141.1"/>
    </source>
</evidence>
<evidence type="ECO:0000256" key="3">
    <source>
        <dbReference type="ARBA" id="ARBA00022729"/>
    </source>
</evidence>
<dbReference type="SUPFAM" id="SSF117074">
    <property type="entry name" value="Hypothetical protein PA1324"/>
    <property type="match status" value="1"/>
</dbReference>
<evidence type="ECO:0000256" key="1">
    <source>
        <dbReference type="ARBA" id="ARBA00004613"/>
    </source>
</evidence>
<comment type="subcellular location">
    <subcellularLocation>
        <location evidence="1">Secreted</location>
    </subcellularLocation>
</comment>
<dbReference type="NCBIfam" id="NF012211">
    <property type="entry name" value="tand_rpt_95"/>
    <property type="match status" value="9"/>
</dbReference>
<gene>
    <name evidence="6" type="ORF">BGCPKDLD_3743</name>
</gene>
<dbReference type="RefSeq" id="WP_238308300.1">
    <property type="nucleotide sequence ID" value="NZ_BPRE01000013.1"/>
</dbReference>
<dbReference type="Pfam" id="PF17963">
    <property type="entry name" value="Big_9"/>
    <property type="match status" value="9"/>
</dbReference>
<dbReference type="Gene3D" id="2.60.40.10">
    <property type="entry name" value="Immunoglobulins"/>
    <property type="match status" value="5"/>
</dbReference>
<organism evidence="6 7">
    <name type="scientific">Methylorubrum suomiense</name>
    <dbReference type="NCBI Taxonomy" id="144191"/>
    <lineage>
        <taxon>Bacteria</taxon>
        <taxon>Pseudomonadati</taxon>
        <taxon>Pseudomonadota</taxon>
        <taxon>Alphaproteobacteria</taxon>
        <taxon>Hyphomicrobiales</taxon>
        <taxon>Methylobacteriaceae</taxon>
        <taxon>Methylorubrum</taxon>
    </lineage>
</organism>
<feature type="domain" description="Cadherin" evidence="5">
    <location>
        <begin position="2712"/>
        <end position="2836"/>
    </location>
</feature>
<dbReference type="Pfam" id="PF05345">
    <property type="entry name" value="He_PIG"/>
    <property type="match status" value="5"/>
</dbReference>
<protein>
    <recommendedName>
        <fullName evidence="5">Cadherin domain-containing protein</fullName>
    </recommendedName>
</protein>
<dbReference type="InterPro" id="IPR033764">
    <property type="entry name" value="Sdr_B"/>
</dbReference>
<dbReference type="PROSITE" id="PS50268">
    <property type="entry name" value="CADHERIN_2"/>
    <property type="match status" value="1"/>
</dbReference>
<keyword evidence="7" id="KW-1185">Reference proteome</keyword>
<comment type="caution">
    <text evidence="6">The sequence shown here is derived from an EMBL/GenBank/DDBJ whole genome shotgun (WGS) entry which is preliminary data.</text>
</comment>
<dbReference type="InterPro" id="IPR013783">
    <property type="entry name" value="Ig-like_fold"/>
</dbReference>
<dbReference type="Gene3D" id="2.60.40.2810">
    <property type="match status" value="3"/>
</dbReference>
<evidence type="ECO:0000256" key="2">
    <source>
        <dbReference type="ARBA" id="ARBA00022525"/>
    </source>
</evidence>